<dbReference type="GO" id="GO:0005524">
    <property type="term" value="F:ATP binding"/>
    <property type="evidence" value="ECO:0007669"/>
    <property type="project" value="UniProtKB-KW"/>
</dbReference>
<proteinExistence type="inferred from homology"/>
<dbReference type="EMBL" id="DVJI01000012">
    <property type="protein sequence ID" value="HIS70985.1"/>
    <property type="molecule type" value="Genomic_DNA"/>
</dbReference>
<dbReference type="GO" id="GO:0006281">
    <property type="term" value="P:DNA repair"/>
    <property type="evidence" value="ECO:0007669"/>
    <property type="project" value="UniProtKB-KW"/>
</dbReference>
<dbReference type="SUPFAM" id="SSF52540">
    <property type="entry name" value="P-loop containing nucleoside triphosphate hydrolases"/>
    <property type="match status" value="1"/>
</dbReference>
<dbReference type="PANTHER" id="PTHR11059">
    <property type="entry name" value="DNA REPAIR PROTEIN RECN"/>
    <property type="match status" value="1"/>
</dbReference>
<accession>A0A9D1FG64</accession>
<evidence type="ECO:0000259" key="11">
    <source>
        <dbReference type="Pfam" id="PF02463"/>
    </source>
</evidence>
<evidence type="ECO:0000256" key="8">
    <source>
        <dbReference type="ARBA" id="ARBA00033408"/>
    </source>
</evidence>
<comment type="caution">
    <text evidence="12">The sequence shown here is derived from an EMBL/GenBank/DDBJ whole genome shotgun (WGS) entry which is preliminary data.</text>
</comment>
<dbReference type="PIRSF" id="PIRSF003128">
    <property type="entry name" value="RecN"/>
    <property type="match status" value="1"/>
</dbReference>
<feature type="coiled-coil region" evidence="10">
    <location>
        <begin position="177"/>
        <end position="204"/>
    </location>
</feature>
<reference evidence="12" key="2">
    <citation type="journal article" date="2021" name="PeerJ">
        <title>Extensive microbial diversity within the chicken gut microbiome revealed by metagenomics and culture.</title>
        <authorList>
            <person name="Gilroy R."/>
            <person name="Ravi A."/>
            <person name="Getino M."/>
            <person name="Pursley I."/>
            <person name="Horton D.L."/>
            <person name="Alikhan N.F."/>
            <person name="Baker D."/>
            <person name="Gharbi K."/>
            <person name="Hall N."/>
            <person name="Watson M."/>
            <person name="Adriaenssens E.M."/>
            <person name="Foster-Nyarko E."/>
            <person name="Jarju S."/>
            <person name="Secka A."/>
            <person name="Antonio M."/>
            <person name="Oren A."/>
            <person name="Chaudhuri R.R."/>
            <person name="La Ragione R."/>
            <person name="Hildebrand F."/>
            <person name="Pallen M.J."/>
        </authorList>
    </citation>
    <scope>NUCLEOTIDE SEQUENCE</scope>
    <source>
        <strain evidence="12">ChiGjej3B3-5194</strain>
    </source>
</reference>
<dbReference type="CDD" id="cd03241">
    <property type="entry name" value="ABC_RecN"/>
    <property type="match status" value="2"/>
</dbReference>
<evidence type="ECO:0000256" key="4">
    <source>
        <dbReference type="ARBA" id="ARBA00022741"/>
    </source>
</evidence>
<dbReference type="AlphaFoldDB" id="A0A9D1FG64"/>
<feature type="domain" description="RecF/RecN/SMC N-terminal" evidence="11">
    <location>
        <begin position="2"/>
        <end position="507"/>
    </location>
</feature>
<evidence type="ECO:0000256" key="9">
    <source>
        <dbReference type="PIRNR" id="PIRNR003128"/>
    </source>
</evidence>
<evidence type="ECO:0000256" key="10">
    <source>
        <dbReference type="SAM" id="Coils"/>
    </source>
</evidence>
<dbReference type="GO" id="GO:0006310">
    <property type="term" value="P:DNA recombination"/>
    <property type="evidence" value="ECO:0007669"/>
    <property type="project" value="InterPro"/>
</dbReference>
<organism evidence="12 13">
    <name type="scientific">Candidatus Enterousia intestinigallinarum</name>
    <dbReference type="NCBI Taxonomy" id="2840790"/>
    <lineage>
        <taxon>Bacteria</taxon>
        <taxon>Pseudomonadati</taxon>
        <taxon>Pseudomonadota</taxon>
        <taxon>Alphaproteobacteria</taxon>
        <taxon>Candidatus Enterousia</taxon>
    </lineage>
</organism>
<evidence type="ECO:0000256" key="7">
    <source>
        <dbReference type="ARBA" id="ARBA00023204"/>
    </source>
</evidence>
<dbReference type="InterPro" id="IPR027417">
    <property type="entry name" value="P-loop_NTPase"/>
</dbReference>
<dbReference type="GO" id="GO:0009432">
    <property type="term" value="P:SOS response"/>
    <property type="evidence" value="ECO:0007669"/>
    <property type="project" value="TreeGrafter"/>
</dbReference>
<evidence type="ECO:0000256" key="6">
    <source>
        <dbReference type="ARBA" id="ARBA00022840"/>
    </source>
</evidence>
<comment type="function">
    <text evidence="1 9">May be involved in recombinational repair of damaged DNA.</text>
</comment>
<dbReference type="InterPro" id="IPR003395">
    <property type="entry name" value="RecF/RecN/SMC_N"/>
</dbReference>
<dbReference type="NCBIfam" id="TIGR00634">
    <property type="entry name" value="recN"/>
    <property type="match status" value="1"/>
</dbReference>
<name>A0A9D1FG64_9PROT</name>
<evidence type="ECO:0000256" key="2">
    <source>
        <dbReference type="ARBA" id="ARBA00009441"/>
    </source>
</evidence>
<gene>
    <name evidence="12" type="primary">recN</name>
    <name evidence="12" type="ORF">IAD02_03295</name>
</gene>
<comment type="similarity">
    <text evidence="2 9">Belongs to the RecN family.</text>
</comment>
<dbReference type="Proteomes" id="UP000886742">
    <property type="component" value="Unassembled WGS sequence"/>
</dbReference>
<dbReference type="Gene3D" id="3.40.50.300">
    <property type="entry name" value="P-loop containing nucleotide triphosphate hydrolases"/>
    <property type="match status" value="2"/>
</dbReference>
<dbReference type="InterPro" id="IPR004604">
    <property type="entry name" value="DNA_recomb/repair_RecN"/>
</dbReference>
<keyword evidence="7 9" id="KW-0234">DNA repair</keyword>
<evidence type="ECO:0000256" key="1">
    <source>
        <dbReference type="ARBA" id="ARBA00003618"/>
    </source>
</evidence>
<dbReference type="Pfam" id="PF02463">
    <property type="entry name" value="SMC_N"/>
    <property type="match status" value="1"/>
</dbReference>
<protein>
    <recommendedName>
        <fullName evidence="3 9">DNA repair protein RecN</fullName>
    </recommendedName>
    <alternativeName>
        <fullName evidence="8 9">Recombination protein N</fullName>
    </alternativeName>
</protein>
<keyword evidence="10" id="KW-0175">Coiled coil</keyword>
<evidence type="ECO:0000313" key="13">
    <source>
        <dbReference type="Proteomes" id="UP000886742"/>
    </source>
</evidence>
<feature type="coiled-coil region" evidence="10">
    <location>
        <begin position="325"/>
        <end position="355"/>
    </location>
</feature>
<reference evidence="12" key="1">
    <citation type="submission" date="2020-10" db="EMBL/GenBank/DDBJ databases">
        <authorList>
            <person name="Gilroy R."/>
        </authorList>
    </citation>
    <scope>NUCLEOTIDE SEQUENCE</scope>
    <source>
        <strain evidence="12">ChiGjej3B3-5194</strain>
    </source>
</reference>
<evidence type="ECO:0000256" key="3">
    <source>
        <dbReference type="ARBA" id="ARBA00021315"/>
    </source>
</evidence>
<keyword evidence="6" id="KW-0067">ATP-binding</keyword>
<evidence type="ECO:0000256" key="5">
    <source>
        <dbReference type="ARBA" id="ARBA00022763"/>
    </source>
</evidence>
<sequence>MLTRLYISNIVLIEKLNLEFGAGLNILTGETGAGKSILLDALALALGARSDAGLVRHGCDSATVIAEFDDIDPTTRSVLDENGIEFDGSLILRRTLSPDGKSRAWANDTPISVKTLKLVGDNLVEIHGQFANHALLNPATHRESLDAFAAINNPKYNELLATVRTNYNVYHTAVEHLRELEQMLEKSATEREFLEHNVRELETLNVRPGEEDELAAKRTAMMNAEKDAAILSDAVAALNPRGESLDAQIFSVAHILQRIKTEPNPYAEQIDALYNAAQIVSDVAEKLAPADIDVDNLDAIEERLFAIRAAARKHRVSADELPAKLEQMSAQLNTIENSDAELKKTRAMVDSARAAFNTAANALTTERDRAATNLRDRILAELPDLKLGSVDFMVERTPTAPSANGVDDVVFMIKTNPGMPFAPLHRAASGGELSRLMLALRVVLAQTGGAHTFVFDEIDTGISGATASAVGQRLNRLAQSSQALVITHSAQVAGFADKHFKISKHSENNKTITNVTEITDDARINEIARIISGAEITPESVATARTLIKNN</sequence>
<keyword evidence="4" id="KW-0547">Nucleotide-binding</keyword>
<dbReference type="GO" id="GO:0043590">
    <property type="term" value="C:bacterial nucleoid"/>
    <property type="evidence" value="ECO:0007669"/>
    <property type="project" value="TreeGrafter"/>
</dbReference>
<dbReference type="PANTHER" id="PTHR11059:SF0">
    <property type="entry name" value="DNA REPAIR PROTEIN RECN"/>
    <property type="match status" value="1"/>
</dbReference>
<keyword evidence="5 9" id="KW-0227">DNA damage</keyword>
<evidence type="ECO:0000313" key="12">
    <source>
        <dbReference type="EMBL" id="HIS70985.1"/>
    </source>
</evidence>